<gene>
    <name evidence="9" type="ORF">NA8A_20120</name>
</gene>
<evidence type="ECO:0000256" key="6">
    <source>
        <dbReference type="ARBA" id="ARBA00029440"/>
    </source>
</evidence>
<feature type="domain" description="Aminotransferase class I/classII large" evidence="8">
    <location>
        <begin position="9"/>
        <end position="326"/>
    </location>
</feature>
<dbReference type="PROSITE" id="PS00599">
    <property type="entry name" value="AA_TRANSFER_CLASS_2"/>
    <property type="match status" value="1"/>
</dbReference>
<evidence type="ECO:0000256" key="2">
    <source>
        <dbReference type="ARBA" id="ARBA00007970"/>
    </source>
</evidence>
<dbReference type="PATRIC" id="fig|1231190.3.peg.4159"/>
<dbReference type="EMBL" id="AMSI01000016">
    <property type="protein sequence ID" value="EKF40691.1"/>
    <property type="molecule type" value="Genomic_DNA"/>
</dbReference>
<comment type="similarity">
    <text evidence="2">Belongs to the class-II pyridoxal-phosphate-dependent aminotransferase family. Histidinol-phosphate aminotransferase subfamily.</text>
</comment>
<name>K2P065_9HYPH</name>
<dbReference type="Proteomes" id="UP000007374">
    <property type="component" value="Unassembled WGS sequence"/>
</dbReference>
<dbReference type="GO" id="GO:0030170">
    <property type="term" value="F:pyridoxal phosphate binding"/>
    <property type="evidence" value="ECO:0007669"/>
    <property type="project" value="InterPro"/>
</dbReference>
<dbReference type="EC" id="2.6.1.9" evidence="9"/>
<keyword evidence="4 9" id="KW-0808">Transferase</keyword>
<dbReference type="GO" id="GO:0004400">
    <property type="term" value="F:histidinol-phosphate transaminase activity"/>
    <property type="evidence" value="ECO:0007669"/>
    <property type="project" value="UniProtKB-EC"/>
</dbReference>
<dbReference type="NCBIfam" id="NF006014">
    <property type="entry name" value="PRK08153.1"/>
    <property type="match status" value="1"/>
</dbReference>
<evidence type="ECO:0000256" key="7">
    <source>
        <dbReference type="RuleBase" id="RU003693"/>
    </source>
</evidence>
<evidence type="ECO:0000256" key="1">
    <source>
        <dbReference type="ARBA" id="ARBA00001933"/>
    </source>
</evidence>
<dbReference type="AlphaFoldDB" id="K2P065"/>
<evidence type="ECO:0000259" key="8">
    <source>
        <dbReference type="Pfam" id="PF00155"/>
    </source>
</evidence>
<dbReference type="InterPro" id="IPR001917">
    <property type="entry name" value="Aminotrans_II_pyridoxalP_BS"/>
</dbReference>
<evidence type="ECO:0000313" key="9">
    <source>
        <dbReference type="EMBL" id="EKF40691.1"/>
    </source>
</evidence>
<organism evidence="9 10">
    <name type="scientific">Nitratireductor indicus C115</name>
    <dbReference type="NCBI Taxonomy" id="1231190"/>
    <lineage>
        <taxon>Bacteria</taxon>
        <taxon>Pseudomonadati</taxon>
        <taxon>Pseudomonadota</taxon>
        <taxon>Alphaproteobacteria</taxon>
        <taxon>Hyphomicrobiales</taxon>
        <taxon>Phyllobacteriaceae</taxon>
        <taxon>Nitratireductor</taxon>
    </lineage>
</organism>
<reference evidence="9 10" key="1">
    <citation type="journal article" date="2012" name="J. Bacteriol.">
        <title>Genome Sequence of Nitratireductor indicus Type Strain C115.</title>
        <authorList>
            <person name="Lai Q."/>
            <person name="Li G."/>
            <person name="Yu Z."/>
            <person name="Shao Z."/>
        </authorList>
    </citation>
    <scope>NUCLEOTIDE SEQUENCE [LARGE SCALE GENOMIC DNA]</scope>
    <source>
        <strain evidence="9 10">C115</strain>
    </source>
</reference>
<dbReference type="Gene3D" id="3.40.640.10">
    <property type="entry name" value="Type I PLP-dependent aspartate aminotransferase-like (Major domain)"/>
    <property type="match status" value="1"/>
</dbReference>
<dbReference type="CDD" id="cd00609">
    <property type="entry name" value="AAT_like"/>
    <property type="match status" value="1"/>
</dbReference>
<evidence type="ECO:0000256" key="5">
    <source>
        <dbReference type="ARBA" id="ARBA00022898"/>
    </source>
</evidence>
<keyword evidence="3 9" id="KW-0032">Aminotransferase</keyword>
<evidence type="ECO:0000256" key="4">
    <source>
        <dbReference type="ARBA" id="ARBA00022679"/>
    </source>
</evidence>
<sequence>MGHPFRARLGANENGFGPSPKVIQAMAEAAGEVWMYGDPESHDLRAALAREHGVGIDNVMVGEGIDSLLGLIARLYIQKDTPVVTSLGGYPTFNYHVAGFGGRLVTVPYDGVRENLDGLAKAAAREQAPLVYLANPDNPTGTWWEASDIQRFIEKLPETSLLILDEAYCETAPSSALPPFDTSRTNVVRLRTFSKAYALAGLRCGYAIGEAETVRAFDKIRNHFGMPRITQAACLAALEDKDYLAATVAKIKACREKIAGIATAQGLNSIPSATNFVAIDCGSKAMAEAIMQGLLERSIFVRKPGTPGLDHYIRVSVGPDEEIARFEKAFGEAVTTVRNQA</sequence>
<dbReference type="InterPro" id="IPR004839">
    <property type="entry name" value="Aminotransferase_I/II_large"/>
</dbReference>
<dbReference type="PANTHER" id="PTHR43643:SF3">
    <property type="entry name" value="HISTIDINOL-PHOSPHATE AMINOTRANSFERASE"/>
    <property type="match status" value="1"/>
</dbReference>
<dbReference type="InterPro" id="IPR050106">
    <property type="entry name" value="HistidinolP_aminotransfase"/>
</dbReference>
<comment type="caution">
    <text evidence="9">The sequence shown here is derived from an EMBL/GenBank/DDBJ whole genome shotgun (WGS) entry which is preliminary data.</text>
</comment>
<evidence type="ECO:0000256" key="3">
    <source>
        <dbReference type="ARBA" id="ARBA00022576"/>
    </source>
</evidence>
<dbReference type="Pfam" id="PF00155">
    <property type="entry name" value="Aminotran_1_2"/>
    <property type="match status" value="1"/>
</dbReference>
<dbReference type="eggNOG" id="COG0079">
    <property type="taxonomic scope" value="Bacteria"/>
</dbReference>
<dbReference type="Gene3D" id="3.90.1150.10">
    <property type="entry name" value="Aspartate Aminotransferase, domain 1"/>
    <property type="match status" value="1"/>
</dbReference>
<dbReference type="InterPro" id="IPR015422">
    <property type="entry name" value="PyrdxlP-dep_Trfase_small"/>
</dbReference>
<proteinExistence type="inferred from homology"/>
<comment type="pathway">
    <text evidence="6">Amino-acid biosynthesis.</text>
</comment>
<keyword evidence="5 7" id="KW-0663">Pyridoxal phosphate</keyword>
<dbReference type="InterPro" id="IPR015424">
    <property type="entry name" value="PyrdxlP-dep_Trfase"/>
</dbReference>
<protein>
    <submittedName>
        <fullName evidence="9">Histidinol-phosphate aminotransferase</fullName>
        <ecNumber evidence="9">2.6.1.9</ecNumber>
    </submittedName>
</protein>
<accession>K2P065</accession>
<dbReference type="InterPro" id="IPR015421">
    <property type="entry name" value="PyrdxlP-dep_Trfase_major"/>
</dbReference>
<evidence type="ECO:0000313" key="10">
    <source>
        <dbReference type="Proteomes" id="UP000007374"/>
    </source>
</evidence>
<dbReference type="SUPFAM" id="SSF53383">
    <property type="entry name" value="PLP-dependent transferases"/>
    <property type="match status" value="1"/>
</dbReference>
<dbReference type="PANTHER" id="PTHR43643">
    <property type="entry name" value="HISTIDINOL-PHOSPHATE AMINOTRANSFERASE 2"/>
    <property type="match status" value="1"/>
</dbReference>
<keyword evidence="10" id="KW-1185">Reference proteome</keyword>
<comment type="cofactor">
    <cofactor evidence="1 7">
        <name>pyridoxal 5'-phosphate</name>
        <dbReference type="ChEBI" id="CHEBI:597326"/>
    </cofactor>
</comment>
<dbReference type="STRING" id="721133.SAMN05216176_103353"/>